<comment type="caution">
    <text evidence="2">The sequence shown here is derived from an EMBL/GenBank/DDBJ whole genome shotgun (WGS) entry which is preliminary data.</text>
</comment>
<dbReference type="GO" id="GO:0019171">
    <property type="term" value="F:(3R)-hydroxyacyl-[acyl-carrier-protein] dehydratase activity"/>
    <property type="evidence" value="ECO:0007669"/>
    <property type="project" value="TreeGrafter"/>
</dbReference>
<dbReference type="Proteomes" id="UP000249688">
    <property type="component" value="Unassembled WGS sequence"/>
</dbReference>
<sequence>MSGGPTFLTVGDRVECTRTLSAADIAIFAEISGDHDPVHTDEVFARTTAFGRIIAHGALVMGLPSAAASMMSKRSVDRGATGTPVSAGYDRVRFTRPVFAGDTLTVRYTIESVDDAAARTRAKVEVTNAAGDICVVATHILAWVTAPPSG</sequence>
<dbReference type="InterPro" id="IPR029069">
    <property type="entry name" value="HotDog_dom_sf"/>
</dbReference>
<evidence type="ECO:0000313" key="2">
    <source>
        <dbReference type="EMBL" id="PZW48109.1"/>
    </source>
</evidence>
<dbReference type="OrthoDB" id="9796589at2"/>
<feature type="domain" description="MaoC-like" evidence="1">
    <location>
        <begin position="16"/>
        <end position="128"/>
    </location>
</feature>
<evidence type="ECO:0000259" key="1">
    <source>
        <dbReference type="Pfam" id="PF01575"/>
    </source>
</evidence>
<dbReference type="AlphaFoldDB" id="A0A2W7J9T9"/>
<keyword evidence="3" id="KW-1185">Reference proteome</keyword>
<dbReference type="RefSeq" id="WP_111397508.1">
    <property type="nucleotide sequence ID" value="NZ_QKYU01000006.1"/>
</dbReference>
<proteinExistence type="predicted"/>
<accession>A0A2W7J9T9</accession>
<evidence type="ECO:0000313" key="3">
    <source>
        <dbReference type="Proteomes" id="UP000249688"/>
    </source>
</evidence>
<dbReference type="SUPFAM" id="SSF54637">
    <property type="entry name" value="Thioesterase/thiol ester dehydrase-isomerase"/>
    <property type="match status" value="1"/>
</dbReference>
<name>A0A2W7J9T9_9PROT</name>
<protein>
    <submittedName>
        <fullName evidence="2">Acyl dehydratase</fullName>
    </submittedName>
</protein>
<dbReference type="GO" id="GO:0006633">
    <property type="term" value="P:fatty acid biosynthetic process"/>
    <property type="evidence" value="ECO:0007669"/>
    <property type="project" value="TreeGrafter"/>
</dbReference>
<dbReference type="PANTHER" id="PTHR43437:SF3">
    <property type="entry name" value="HYDROXYACYL-THIOESTER DEHYDRATASE TYPE 2, MITOCHONDRIAL"/>
    <property type="match status" value="1"/>
</dbReference>
<dbReference type="PANTHER" id="PTHR43437">
    <property type="entry name" value="HYDROXYACYL-THIOESTER DEHYDRATASE TYPE 2, MITOCHONDRIAL-RELATED"/>
    <property type="match status" value="1"/>
</dbReference>
<organism evidence="2 3">
    <name type="scientific">Humitalea rosea</name>
    <dbReference type="NCBI Taxonomy" id="990373"/>
    <lineage>
        <taxon>Bacteria</taxon>
        <taxon>Pseudomonadati</taxon>
        <taxon>Pseudomonadota</taxon>
        <taxon>Alphaproteobacteria</taxon>
        <taxon>Acetobacterales</taxon>
        <taxon>Roseomonadaceae</taxon>
        <taxon>Humitalea</taxon>
    </lineage>
</organism>
<reference evidence="2 3" key="1">
    <citation type="submission" date="2018-06" db="EMBL/GenBank/DDBJ databases">
        <title>Genomic Encyclopedia of Archaeal and Bacterial Type Strains, Phase II (KMG-II): from individual species to whole genera.</title>
        <authorList>
            <person name="Goeker M."/>
        </authorList>
    </citation>
    <scope>NUCLEOTIDE SEQUENCE [LARGE SCALE GENOMIC DNA]</scope>
    <source>
        <strain evidence="2 3">DSM 24525</strain>
    </source>
</reference>
<dbReference type="InterPro" id="IPR002539">
    <property type="entry name" value="MaoC-like_dom"/>
</dbReference>
<gene>
    <name evidence="2" type="ORF">C8P66_106113</name>
</gene>
<dbReference type="InterPro" id="IPR050965">
    <property type="entry name" value="UPF0336/Enoyl-CoA_hydratase"/>
</dbReference>
<dbReference type="Gene3D" id="3.10.129.10">
    <property type="entry name" value="Hotdog Thioesterase"/>
    <property type="match status" value="1"/>
</dbReference>
<dbReference type="Pfam" id="PF01575">
    <property type="entry name" value="MaoC_dehydratas"/>
    <property type="match status" value="1"/>
</dbReference>
<dbReference type="EMBL" id="QKYU01000006">
    <property type="protein sequence ID" value="PZW48109.1"/>
    <property type="molecule type" value="Genomic_DNA"/>
</dbReference>